<dbReference type="OrthoDB" id="9990676at2759"/>
<evidence type="ECO:0000313" key="2">
    <source>
        <dbReference type="Proteomes" id="UP000267027"/>
    </source>
</evidence>
<dbReference type="STRING" id="334426.A0A0R3PP25"/>
<keyword evidence="2" id="KW-1185">Reference proteome</keyword>
<evidence type="ECO:0000313" key="3">
    <source>
        <dbReference type="WBParaSite" id="ACOC_0000690301-mRNA-1"/>
    </source>
</evidence>
<accession>A0A0R3PP25</accession>
<dbReference type="Proteomes" id="UP000267027">
    <property type="component" value="Unassembled WGS sequence"/>
</dbReference>
<gene>
    <name evidence="1" type="ORF">ACOC_LOCUS6904</name>
</gene>
<sequence>MDVLPELQSFAFHSAFDIEWIDPLAEGGELTEDVVDRILCGAKDDNSWLIVSLCLCSSDLAIKTCRKKGMKY</sequence>
<dbReference type="AlphaFoldDB" id="A0A0R3PP25"/>
<name>A0A0R3PP25_ANGCS</name>
<organism evidence="3">
    <name type="scientific">Angiostrongylus costaricensis</name>
    <name type="common">Nematode worm</name>
    <dbReference type="NCBI Taxonomy" id="334426"/>
    <lineage>
        <taxon>Eukaryota</taxon>
        <taxon>Metazoa</taxon>
        <taxon>Ecdysozoa</taxon>
        <taxon>Nematoda</taxon>
        <taxon>Chromadorea</taxon>
        <taxon>Rhabditida</taxon>
        <taxon>Rhabditina</taxon>
        <taxon>Rhabditomorpha</taxon>
        <taxon>Strongyloidea</taxon>
        <taxon>Metastrongylidae</taxon>
        <taxon>Angiostrongylus</taxon>
    </lineage>
</organism>
<protein>
    <submittedName>
        <fullName evidence="3">Calpain catalytic domain-containing protein</fullName>
    </submittedName>
</protein>
<proteinExistence type="predicted"/>
<dbReference type="WBParaSite" id="ACOC_0000690301-mRNA-1">
    <property type="protein sequence ID" value="ACOC_0000690301-mRNA-1"/>
    <property type="gene ID" value="ACOC_0000690301"/>
</dbReference>
<dbReference type="EMBL" id="UYYA01003987">
    <property type="protein sequence ID" value="VDM58489.1"/>
    <property type="molecule type" value="Genomic_DNA"/>
</dbReference>
<evidence type="ECO:0000313" key="1">
    <source>
        <dbReference type="EMBL" id="VDM58489.1"/>
    </source>
</evidence>
<reference evidence="1 2" key="2">
    <citation type="submission" date="2018-11" db="EMBL/GenBank/DDBJ databases">
        <authorList>
            <consortium name="Pathogen Informatics"/>
        </authorList>
    </citation>
    <scope>NUCLEOTIDE SEQUENCE [LARGE SCALE GENOMIC DNA]</scope>
    <source>
        <strain evidence="1 2">Costa Rica</strain>
    </source>
</reference>
<reference evidence="3" key="1">
    <citation type="submission" date="2017-02" db="UniProtKB">
        <authorList>
            <consortium name="WormBaseParasite"/>
        </authorList>
    </citation>
    <scope>IDENTIFICATION</scope>
</reference>